<dbReference type="PANTHER" id="PTHR43133:SF25">
    <property type="entry name" value="RNA POLYMERASE SIGMA FACTOR RFAY-RELATED"/>
    <property type="match status" value="1"/>
</dbReference>
<dbReference type="Gene3D" id="1.10.1740.10">
    <property type="match status" value="1"/>
</dbReference>
<dbReference type="Gene3D" id="1.10.10.10">
    <property type="entry name" value="Winged helix-like DNA-binding domain superfamily/Winged helix DNA-binding domain"/>
    <property type="match status" value="1"/>
</dbReference>
<feature type="domain" description="RNA polymerase sigma factor 70 region 4 type 2" evidence="7">
    <location>
        <begin position="136"/>
        <end position="186"/>
    </location>
</feature>
<evidence type="ECO:0000313" key="9">
    <source>
        <dbReference type="Proteomes" id="UP000185663"/>
    </source>
</evidence>
<dbReference type="Pfam" id="PF08281">
    <property type="entry name" value="Sigma70_r4_2"/>
    <property type="match status" value="1"/>
</dbReference>
<name>A0A1H1P1J1_9CELL</name>
<dbReference type="OrthoDB" id="3747638at2"/>
<evidence type="ECO:0000259" key="7">
    <source>
        <dbReference type="Pfam" id="PF08281"/>
    </source>
</evidence>
<evidence type="ECO:0000256" key="5">
    <source>
        <dbReference type="SAM" id="MobiDB-lite"/>
    </source>
</evidence>
<dbReference type="InterPro" id="IPR013325">
    <property type="entry name" value="RNA_pol_sigma_r2"/>
</dbReference>
<evidence type="ECO:0000256" key="3">
    <source>
        <dbReference type="ARBA" id="ARBA00023082"/>
    </source>
</evidence>
<dbReference type="STRING" id="545619.SAMN04489860_0681"/>
<evidence type="ECO:0000256" key="2">
    <source>
        <dbReference type="ARBA" id="ARBA00023015"/>
    </source>
</evidence>
<feature type="compositionally biased region" description="Basic and acidic residues" evidence="5">
    <location>
        <begin position="25"/>
        <end position="35"/>
    </location>
</feature>
<evidence type="ECO:0000259" key="6">
    <source>
        <dbReference type="Pfam" id="PF04542"/>
    </source>
</evidence>
<sequence length="204" mass="23011">MGPEISRQRGVTTTPVPATQGEQGYTDREGQAMGDREERFSEAFRAHYGELTRFVARRAPSRIVDDVVADTFATAWRRFDPEPTHVRPWLFAIAYNVMRTQLRGLGRWESLQIRMDAEPPLPPSDLADEVALRTDVVEAFGRLRAADQEVLSLAVWEELETAEAAQVLGCSSRAYLVRLHRARRRLSTMLAATTRRADVQGARS</sequence>
<dbReference type="InterPro" id="IPR013324">
    <property type="entry name" value="RNA_pol_sigma_r3/r4-like"/>
</dbReference>
<feature type="compositionally biased region" description="Polar residues" evidence="5">
    <location>
        <begin position="9"/>
        <end position="23"/>
    </location>
</feature>
<organism evidence="8 9">
    <name type="scientific">Paraoerskovia marina</name>
    <dbReference type="NCBI Taxonomy" id="545619"/>
    <lineage>
        <taxon>Bacteria</taxon>
        <taxon>Bacillati</taxon>
        <taxon>Actinomycetota</taxon>
        <taxon>Actinomycetes</taxon>
        <taxon>Micrococcales</taxon>
        <taxon>Cellulomonadaceae</taxon>
        <taxon>Paraoerskovia</taxon>
    </lineage>
</organism>
<protein>
    <submittedName>
        <fullName evidence="8">RNA polymerase sigma-70 factor, ECF subfamily</fullName>
    </submittedName>
</protein>
<dbReference type="AlphaFoldDB" id="A0A1H1P1J1"/>
<dbReference type="PANTHER" id="PTHR43133">
    <property type="entry name" value="RNA POLYMERASE ECF-TYPE SIGMA FACTO"/>
    <property type="match status" value="1"/>
</dbReference>
<dbReference type="InterPro" id="IPR039425">
    <property type="entry name" value="RNA_pol_sigma-70-like"/>
</dbReference>
<keyword evidence="4" id="KW-0804">Transcription</keyword>
<dbReference type="NCBIfam" id="TIGR02937">
    <property type="entry name" value="sigma70-ECF"/>
    <property type="match status" value="1"/>
</dbReference>
<proteinExistence type="inferred from homology"/>
<dbReference type="InterPro" id="IPR036388">
    <property type="entry name" value="WH-like_DNA-bd_sf"/>
</dbReference>
<dbReference type="GO" id="GO:0006352">
    <property type="term" value="P:DNA-templated transcription initiation"/>
    <property type="evidence" value="ECO:0007669"/>
    <property type="project" value="InterPro"/>
</dbReference>
<dbReference type="InterPro" id="IPR007627">
    <property type="entry name" value="RNA_pol_sigma70_r2"/>
</dbReference>
<dbReference type="eggNOG" id="COG1595">
    <property type="taxonomic scope" value="Bacteria"/>
</dbReference>
<dbReference type="SUPFAM" id="SSF88946">
    <property type="entry name" value="Sigma2 domain of RNA polymerase sigma factors"/>
    <property type="match status" value="1"/>
</dbReference>
<comment type="similarity">
    <text evidence="1">Belongs to the sigma-70 factor family. ECF subfamily.</text>
</comment>
<dbReference type="Pfam" id="PF04542">
    <property type="entry name" value="Sigma70_r2"/>
    <property type="match status" value="1"/>
</dbReference>
<evidence type="ECO:0000313" key="8">
    <source>
        <dbReference type="EMBL" id="SDS05136.1"/>
    </source>
</evidence>
<dbReference type="InterPro" id="IPR013249">
    <property type="entry name" value="RNA_pol_sigma70_r4_t2"/>
</dbReference>
<dbReference type="Proteomes" id="UP000185663">
    <property type="component" value="Chromosome I"/>
</dbReference>
<dbReference type="EMBL" id="LT629776">
    <property type="protein sequence ID" value="SDS05136.1"/>
    <property type="molecule type" value="Genomic_DNA"/>
</dbReference>
<feature type="domain" description="RNA polymerase sigma-70 region 2" evidence="6">
    <location>
        <begin position="44"/>
        <end position="106"/>
    </location>
</feature>
<dbReference type="GO" id="GO:0003677">
    <property type="term" value="F:DNA binding"/>
    <property type="evidence" value="ECO:0007669"/>
    <property type="project" value="InterPro"/>
</dbReference>
<dbReference type="SUPFAM" id="SSF88659">
    <property type="entry name" value="Sigma3 and sigma4 domains of RNA polymerase sigma factors"/>
    <property type="match status" value="1"/>
</dbReference>
<gene>
    <name evidence="8" type="ORF">SAMN04489860_0681</name>
</gene>
<reference evidence="8 9" key="1">
    <citation type="submission" date="2016-10" db="EMBL/GenBank/DDBJ databases">
        <authorList>
            <person name="de Groot N.N."/>
        </authorList>
    </citation>
    <scope>NUCLEOTIDE SEQUENCE [LARGE SCALE GENOMIC DNA]</scope>
    <source>
        <strain evidence="8 9">DSM 22126</strain>
    </source>
</reference>
<evidence type="ECO:0000256" key="1">
    <source>
        <dbReference type="ARBA" id="ARBA00010641"/>
    </source>
</evidence>
<accession>A0A1H1P1J1</accession>
<dbReference type="InterPro" id="IPR014284">
    <property type="entry name" value="RNA_pol_sigma-70_dom"/>
</dbReference>
<evidence type="ECO:0000256" key="4">
    <source>
        <dbReference type="ARBA" id="ARBA00023163"/>
    </source>
</evidence>
<dbReference type="GO" id="GO:0016987">
    <property type="term" value="F:sigma factor activity"/>
    <property type="evidence" value="ECO:0007669"/>
    <property type="project" value="UniProtKB-KW"/>
</dbReference>
<keyword evidence="2" id="KW-0805">Transcription regulation</keyword>
<keyword evidence="9" id="KW-1185">Reference proteome</keyword>
<feature type="region of interest" description="Disordered" evidence="5">
    <location>
        <begin position="1"/>
        <end position="35"/>
    </location>
</feature>
<keyword evidence="3" id="KW-0731">Sigma factor</keyword>